<keyword evidence="3" id="KW-1185">Reference proteome</keyword>
<accession>A0A8J9Y8H7</accession>
<keyword evidence="1" id="KW-0732">Signal</keyword>
<dbReference type="CDD" id="cd20235">
    <property type="entry name" value="PFM_spherulin-2a-like"/>
    <property type="match status" value="1"/>
</dbReference>
<feature type="non-terminal residue" evidence="2">
    <location>
        <position position="292"/>
    </location>
</feature>
<proteinExistence type="predicted"/>
<feature type="signal peptide" evidence="1">
    <location>
        <begin position="1"/>
        <end position="17"/>
    </location>
</feature>
<evidence type="ECO:0000256" key="1">
    <source>
        <dbReference type="SAM" id="SignalP"/>
    </source>
</evidence>
<name>A0A8J9Y8H7_9NEOP</name>
<organism evidence="2 3">
    <name type="scientific">Brenthis ino</name>
    <name type="common">lesser marbled fritillary</name>
    <dbReference type="NCBI Taxonomy" id="405034"/>
    <lineage>
        <taxon>Eukaryota</taxon>
        <taxon>Metazoa</taxon>
        <taxon>Ecdysozoa</taxon>
        <taxon>Arthropoda</taxon>
        <taxon>Hexapoda</taxon>
        <taxon>Insecta</taxon>
        <taxon>Pterygota</taxon>
        <taxon>Neoptera</taxon>
        <taxon>Endopterygota</taxon>
        <taxon>Lepidoptera</taxon>
        <taxon>Glossata</taxon>
        <taxon>Ditrysia</taxon>
        <taxon>Papilionoidea</taxon>
        <taxon>Nymphalidae</taxon>
        <taxon>Heliconiinae</taxon>
        <taxon>Argynnini</taxon>
        <taxon>Brenthis</taxon>
    </lineage>
</organism>
<evidence type="ECO:0000313" key="3">
    <source>
        <dbReference type="Proteomes" id="UP000838878"/>
    </source>
</evidence>
<reference evidence="2" key="1">
    <citation type="submission" date="2021-12" db="EMBL/GenBank/DDBJ databases">
        <authorList>
            <person name="Martin H S."/>
        </authorList>
    </citation>
    <scope>NUCLEOTIDE SEQUENCE</scope>
</reference>
<sequence>MVVKLLSILLIIPTIYAKINIDVIAAGENKRDVKVLGSIVNVISKTEQNTFGLTDEKLKQSVSKYFGLVPDNVYVHSPTPWGDLYKTMNWEPIRRVVVPQKAAVLSVKSEPVLVARKEFVNEDVVPKTMKTEFREYVTNAISSKWDTEGELDVEDIMYELDMKTDPTFISFSSKWGQDSDKYMPMTVGSEIELTLAPNQKYVAELYVTKEEMMIRVDYETSLRGSVAINFDKEYRGHKFWAVDVNTLSTVGGFRKVVHSSEIIEYVQFIDANIVVKDPETEAVIKTLPLKFW</sequence>
<evidence type="ECO:0008006" key="4">
    <source>
        <dbReference type="Google" id="ProtNLM"/>
    </source>
</evidence>
<dbReference type="Gene3D" id="2.170.15.10">
    <property type="entry name" value="Proaerolysin, chain A, domain 3"/>
    <property type="match status" value="1"/>
</dbReference>
<dbReference type="Proteomes" id="UP000838878">
    <property type="component" value="Chromosome 13"/>
</dbReference>
<evidence type="ECO:0000313" key="2">
    <source>
        <dbReference type="EMBL" id="CAH0718616.1"/>
    </source>
</evidence>
<feature type="chain" id="PRO_5035452821" description="Spherulin-2A" evidence="1">
    <location>
        <begin position="18"/>
        <end position="292"/>
    </location>
</feature>
<protein>
    <recommendedName>
        <fullName evidence="4">Spherulin-2A</fullName>
    </recommendedName>
</protein>
<dbReference type="OrthoDB" id="7405779at2759"/>
<gene>
    <name evidence="2" type="ORF">BINO364_LOCUS5062</name>
</gene>
<dbReference type="AlphaFoldDB" id="A0A8J9Y8H7"/>
<dbReference type="EMBL" id="OV170233">
    <property type="protein sequence ID" value="CAH0718616.1"/>
    <property type="molecule type" value="Genomic_DNA"/>
</dbReference>